<evidence type="ECO:0000256" key="5">
    <source>
        <dbReference type="ARBA" id="ARBA00023212"/>
    </source>
</evidence>
<feature type="compositionally biased region" description="Low complexity" evidence="8">
    <location>
        <begin position="590"/>
        <end position="599"/>
    </location>
</feature>
<dbReference type="Proteomes" id="UP001374579">
    <property type="component" value="Unassembled WGS sequence"/>
</dbReference>
<dbReference type="CDD" id="cd10142">
    <property type="entry name" value="HD_SAS6_N"/>
    <property type="match status" value="1"/>
</dbReference>
<keyword evidence="5" id="KW-0206">Cytoskeleton</keyword>
<dbReference type="PANTHER" id="PTHR44281">
    <property type="entry name" value="SPINDLE ASSEMBLY ABNORMAL PROTEIN 6 HOMOLOG"/>
    <property type="match status" value="1"/>
</dbReference>
<keyword evidence="3" id="KW-0963">Cytoplasm</keyword>
<feature type="compositionally biased region" description="Basic and acidic residues" evidence="8">
    <location>
        <begin position="189"/>
        <end position="198"/>
    </location>
</feature>
<evidence type="ECO:0000256" key="4">
    <source>
        <dbReference type="ARBA" id="ARBA00023054"/>
    </source>
</evidence>
<evidence type="ECO:0000256" key="2">
    <source>
        <dbReference type="ARBA" id="ARBA00020407"/>
    </source>
</evidence>
<feature type="region of interest" description="Disordered" evidence="8">
    <location>
        <begin position="177"/>
        <end position="198"/>
    </location>
</feature>
<name>A0AAN9B7W0_9CAEN</name>
<feature type="compositionally biased region" description="Low complexity" evidence="8">
    <location>
        <begin position="515"/>
        <end position="525"/>
    </location>
</feature>
<evidence type="ECO:0000256" key="7">
    <source>
        <dbReference type="SAM" id="Coils"/>
    </source>
</evidence>
<feature type="region of interest" description="Disordered" evidence="8">
    <location>
        <begin position="515"/>
        <end position="612"/>
    </location>
</feature>
<comment type="caution">
    <text evidence="11">The sequence shown here is derived from an EMBL/GenBank/DDBJ whole genome shotgun (WGS) entry which is preliminary data.</text>
</comment>
<evidence type="ECO:0000259" key="10">
    <source>
        <dbReference type="Pfam" id="PF18594"/>
    </source>
</evidence>
<evidence type="ECO:0000313" key="11">
    <source>
        <dbReference type="EMBL" id="KAK7100422.1"/>
    </source>
</evidence>
<accession>A0AAN9B7W0</accession>
<dbReference type="Pfam" id="PF18594">
    <property type="entry name" value="Sas6_CC"/>
    <property type="match status" value="1"/>
</dbReference>
<evidence type="ECO:0000256" key="6">
    <source>
        <dbReference type="ARBA" id="ARBA00023306"/>
    </source>
</evidence>
<evidence type="ECO:0000313" key="12">
    <source>
        <dbReference type="Proteomes" id="UP001374579"/>
    </source>
</evidence>
<evidence type="ECO:0000259" key="9">
    <source>
        <dbReference type="Pfam" id="PF16531"/>
    </source>
</evidence>
<gene>
    <name evidence="11" type="ORF">V1264_023382</name>
</gene>
<dbReference type="EMBL" id="JBAMIC010000011">
    <property type="protein sequence ID" value="KAK7100422.1"/>
    <property type="molecule type" value="Genomic_DNA"/>
</dbReference>
<dbReference type="Gene3D" id="2.170.210.20">
    <property type="entry name" value="Spindle assembly abnormal protein 6, N-terminal domain"/>
    <property type="match status" value="1"/>
</dbReference>
<feature type="region of interest" description="Disordered" evidence="8">
    <location>
        <begin position="627"/>
        <end position="706"/>
    </location>
</feature>
<feature type="compositionally biased region" description="Polar residues" evidence="8">
    <location>
        <begin position="678"/>
        <end position="693"/>
    </location>
</feature>
<evidence type="ECO:0000256" key="1">
    <source>
        <dbReference type="ARBA" id="ARBA00004300"/>
    </source>
</evidence>
<feature type="region of interest" description="Disordered" evidence="8">
    <location>
        <begin position="214"/>
        <end position="240"/>
    </location>
</feature>
<feature type="domain" description="Spindle assembly abnormal protein 6 N-terminal" evidence="9">
    <location>
        <begin position="4"/>
        <end position="141"/>
    </location>
</feature>
<organism evidence="11 12">
    <name type="scientific">Littorina saxatilis</name>
    <dbReference type="NCBI Taxonomy" id="31220"/>
    <lineage>
        <taxon>Eukaryota</taxon>
        <taxon>Metazoa</taxon>
        <taxon>Spiralia</taxon>
        <taxon>Lophotrochozoa</taxon>
        <taxon>Mollusca</taxon>
        <taxon>Gastropoda</taxon>
        <taxon>Caenogastropoda</taxon>
        <taxon>Littorinimorpha</taxon>
        <taxon>Littorinoidea</taxon>
        <taxon>Littorinidae</taxon>
        <taxon>Littorina</taxon>
    </lineage>
</organism>
<feature type="compositionally biased region" description="Basic and acidic residues" evidence="8">
    <location>
        <begin position="214"/>
        <end position="225"/>
    </location>
</feature>
<dbReference type="GO" id="GO:0005814">
    <property type="term" value="C:centriole"/>
    <property type="evidence" value="ECO:0007669"/>
    <property type="project" value="TreeGrafter"/>
</dbReference>
<feature type="domain" description="SAS-6 coiled-coil" evidence="10">
    <location>
        <begin position="146"/>
        <end position="174"/>
    </location>
</feature>
<dbReference type="Pfam" id="PF16531">
    <property type="entry name" value="SAS-6_N"/>
    <property type="match status" value="1"/>
</dbReference>
<keyword evidence="6" id="KW-0131">Cell cycle</keyword>
<dbReference type="InterPro" id="IPR041513">
    <property type="entry name" value="SAS6_CC"/>
</dbReference>
<dbReference type="GO" id="GO:0007099">
    <property type="term" value="P:centriole replication"/>
    <property type="evidence" value="ECO:0007669"/>
    <property type="project" value="TreeGrafter"/>
</dbReference>
<dbReference type="InterPro" id="IPR038558">
    <property type="entry name" value="SAS-6_N_sf"/>
</dbReference>
<feature type="compositionally biased region" description="Low complexity" evidence="8">
    <location>
        <begin position="646"/>
        <end position="670"/>
    </location>
</feature>
<sequence>MDELYSKRLPVVVKCQDKEDRRASINLRMELRTMSNPLTKKELLVRLTDEKDLFFLYTLCIGEEDFQSLKVQQGLLVDFSSFPQKFMDLLNTCVQEEHRDSPKFVLHFTMNSMGNGERSTAVLSVVETNPFKHLIHLSLKFVSGSDSDIKKYLADCLKQLKDTNSLLQQKLEHTSTDLSQRLHQAQESQSKKSTELESMKAEWNARITDMKARHKEELSVEREKSLQNQGSWQQRQERDRKEMEQAHTKIVKQMESRLYELEAANKELTDKKYKSESLIRELKSKLSVAEDEAARTKQDVASLRKHNTSLDSDTHEKDKLVSQLQTRVAVLEQEVKDKEHVVTRSTDLLTSHQESKRKLEEDLEKRGKEVAKLEGKVRAMGDELKKGNEIIKKLQAQIKDYHAKVKLRTQVAQEQERLLGEKNKELESLREDLASTKDTLKHKLDESKSLNENLDSTTQKLEECRKLLKTNENVIQWLNKQINEQQLMSHRLGPFEMPSTTSSVRPPSAALHNFSASSYGSAGSRGDSHPRNGIHPAVGVPQPYPQPHRQPQVQYNPNQGAPRRSGLPVPASSRIGPPPPIPEEIRPQGSNHSSPASAHSADKENDPPLDPKYFQKREDAIQVRGLVNHSNSPPASHPSHPHAHHPPLSSQPSSLPSHLSSLPSHLSSNPPHAPMSSVRMSQQMIVPKTSQPPLASAYFPGQSKPS</sequence>
<dbReference type="InterPro" id="IPR032396">
    <property type="entry name" value="SAS-6_N"/>
</dbReference>
<feature type="compositionally biased region" description="Polar residues" evidence="8">
    <location>
        <begin position="177"/>
        <end position="188"/>
    </location>
</feature>
<dbReference type="GO" id="GO:0005813">
    <property type="term" value="C:centrosome"/>
    <property type="evidence" value="ECO:0007669"/>
    <property type="project" value="UniProtKB-SubCell"/>
</dbReference>
<evidence type="ECO:0000256" key="3">
    <source>
        <dbReference type="ARBA" id="ARBA00022490"/>
    </source>
</evidence>
<reference evidence="11 12" key="1">
    <citation type="submission" date="2024-02" db="EMBL/GenBank/DDBJ databases">
        <title>Chromosome-scale genome assembly of the rough periwinkle Littorina saxatilis.</title>
        <authorList>
            <person name="De Jode A."/>
            <person name="Faria R."/>
            <person name="Formenti G."/>
            <person name="Sims Y."/>
            <person name="Smith T.P."/>
            <person name="Tracey A."/>
            <person name="Wood J.M.D."/>
            <person name="Zagrodzka Z.B."/>
            <person name="Johannesson K."/>
            <person name="Butlin R.K."/>
            <person name="Leder E.H."/>
        </authorList>
    </citation>
    <scope>NUCLEOTIDE SEQUENCE [LARGE SCALE GENOMIC DNA]</scope>
    <source>
        <strain evidence="11">Snail1</strain>
        <tissue evidence="11">Muscle</tissue>
    </source>
</reference>
<dbReference type="AlphaFoldDB" id="A0AAN9B7W0"/>
<dbReference type="PANTHER" id="PTHR44281:SF2">
    <property type="entry name" value="SPINDLE ASSEMBLY ABNORMAL PROTEIN 6 HOMOLOG"/>
    <property type="match status" value="1"/>
</dbReference>
<feature type="coiled-coil region" evidence="7">
    <location>
        <begin position="251"/>
        <end position="467"/>
    </location>
</feature>
<feature type="compositionally biased region" description="Low complexity" evidence="8">
    <location>
        <begin position="628"/>
        <end position="638"/>
    </location>
</feature>
<keyword evidence="12" id="KW-1185">Reference proteome</keyword>
<keyword evidence="4 7" id="KW-0175">Coiled coil</keyword>
<evidence type="ECO:0000256" key="8">
    <source>
        <dbReference type="SAM" id="MobiDB-lite"/>
    </source>
</evidence>
<protein>
    <recommendedName>
        <fullName evidence="2">Spindle assembly abnormal protein 6 homolog</fullName>
    </recommendedName>
</protein>
<proteinExistence type="predicted"/>
<comment type="subcellular location">
    <subcellularLocation>
        <location evidence="1">Cytoplasm</location>
        <location evidence="1">Cytoskeleton</location>
        <location evidence="1">Microtubule organizing center</location>
        <location evidence="1">Centrosome</location>
    </subcellularLocation>
</comment>